<protein>
    <recommendedName>
        <fullName evidence="8">ATP synthase subunit delta</fullName>
    </recommendedName>
    <alternativeName>
        <fullName evidence="8">ATP synthase F(1) sector subunit delta</fullName>
    </alternativeName>
    <alternativeName>
        <fullName evidence="8">F-type ATPase subunit delta</fullName>
        <shortName evidence="8">F-ATPase subunit delta</shortName>
    </alternativeName>
</protein>
<evidence type="ECO:0000256" key="6">
    <source>
        <dbReference type="ARBA" id="ARBA00023196"/>
    </source>
</evidence>
<dbReference type="AlphaFoldDB" id="A0A193GK15"/>
<dbReference type="PANTHER" id="PTHR11910">
    <property type="entry name" value="ATP SYNTHASE DELTA CHAIN"/>
    <property type="match status" value="1"/>
</dbReference>
<dbReference type="Gene3D" id="1.10.520.20">
    <property type="entry name" value="N-terminal domain of the delta subunit of the F1F0-ATP synthase"/>
    <property type="match status" value="1"/>
</dbReference>
<evidence type="ECO:0000256" key="7">
    <source>
        <dbReference type="ARBA" id="ARBA00023310"/>
    </source>
</evidence>
<comment type="subcellular location">
    <subcellularLocation>
        <location evidence="8">Cell membrane</location>
        <topology evidence="8">Peripheral membrane protein</topology>
    </subcellularLocation>
    <subcellularLocation>
        <location evidence="1">Membrane</location>
    </subcellularLocation>
</comment>
<dbReference type="InterPro" id="IPR000711">
    <property type="entry name" value="ATPase_OSCP/dsu"/>
</dbReference>
<dbReference type="NCBIfam" id="NF004402">
    <property type="entry name" value="PRK05758.2-2"/>
    <property type="match status" value="1"/>
</dbReference>
<dbReference type="Pfam" id="PF00213">
    <property type="entry name" value="OSCP"/>
    <property type="match status" value="1"/>
</dbReference>
<dbReference type="GO" id="GO:0005886">
    <property type="term" value="C:plasma membrane"/>
    <property type="evidence" value="ECO:0007669"/>
    <property type="project" value="UniProtKB-SubCell"/>
</dbReference>
<proteinExistence type="inferred from homology"/>
<reference evidence="9 10" key="1">
    <citation type="submission" date="2016-06" db="EMBL/GenBank/DDBJ databases">
        <title>Complete genome sequences of Bordetella bronchialis and Bordetella flabilis.</title>
        <authorList>
            <person name="LiPuma J.J."/>
            <person name="Spilker T."/>
        </authorList>
    </citation>
    <scope>NUCLEOTIDE SEQUENCE [LARGE SCALE GENOMIC DNA]</scope>
    <source>
        <strain evidence="9 10">AU10664</strain>
    </source>
</reference>
<dbReference type="HAMAP" id="MF_01416">
    <property type="entry name" value="ATP_synth_delta_bact"/>
    <property type="match status" value="1"/>
</dbReference>
<comment type="function">
    <text evidence="8">F(1)F(0) ATP synthase produces ATP from ADP in the presence of a proton or sodium gradient. F-type ATPases consist of two structural domains, F(1) containing the extramembraneous catalytic core and F(0) containing the membrane proton channel, linked together by a central stalk and a peripheral stalk. During catalysis, ATP synthesis in the catalytic domain of F(1) is coupled via a rotary mechanism of the central stalk subunits to proton translocation.</text>
</comment>
<comment type="function">
    <text evidence="8">This protein is part of the stalk that links CF(0) to CF(1). It either transmits conformational changes from CF(0) to CF(1) or is implicated in proton conduction.</text>
</comment>
<dbReference type="SUPFAM" id="SSF47928">
    <property type="entry name" value="N-terminal domain of the delta subunit of the F1F0-ATP synthase"/>
    <property type="match status" value="1"/>
</dbReference>
<keyword evidence="8" id="KW-1003">Cell membrane</keyword>
<evidence type="ECO:0000313" key="9">
    <source>
        <dbReference type="EMBL" id="ANN79751.1"/>
    </source>
</evidence>
<evidence type="ECO:0000256" key="3">
    <source>
        <dbReference type="ARBA" id="ARBA00022781"/>
    </source>
</evidence>
<comment type="similarity">
    <text evidence="8">Belongs to the ATPase delta chain family.</text>
</comment>
<keyword evidence="5 8" id="KW-0472">Membrane</keyword>
<keyword evidence="6 8" id="KW-0139">CF(1)</keyword>
<evidence type="ECO:0000256" key="5">
    <source>
        <dbReference type="ARBA" id="ARBA00023136"/>
    </source>
</evidence>
<dbReference type="OrthoDB" id="9816221at2"/>
<evidence type="ECO:0000256" key="8">
    <source>
        <dbReference type="HAMAP-Rule" id="MF_01416"/>
    </source>
</evidence>
<evidence type="ECO:0000256" key="2">
    <source>
        <dbReference type="ARBA" id="ARBA00022448"/>
    </source>
</evidence>
<name>A0A193GK15_9BORD</name>
<organism evidence="9 10">
    <name type="scientific">Bordetella flabilis</name>
    <dbReference type="NCBI Taxonomy" id="463014"/>
    <lineage>
        <taxon>Bacteria</taxon>
        <taxon>Pseudomonadati</taxon>
        <taxon>Pseudomonadota</taxon>
        <taxon>Betaproteobacteria</taxon>
        <taxon>Burkholderiales</taxon>
        <taxon>Alcaligenaceae</taxon>
        <taxon>Bordetella</taxon>
    </lineage>
</organism>
<keyword evidence="10" id="KW-1185">Reference proteome</keyword>
<evidence type="ECO:0000256" key="1">
    <source>
        <dbReference type="ARBA" id="ARBA00004370"/>
    </source>
</evidence>
<dbReference type="EMBL" id="CP016172">
    <property type="protein sequence ID" value="ANN79751.1"/>
    <property type="molecule type" value="Genomic_DNA"/>
</dbReference>
<sequence>MAELSTVARPYAEAMFAAAREDKAGLDFWAGLMNQMAQAAANPDVRAAMSDPRLGDADRVQAFTGLLQGEVPPAVRNFIALLVENDRLLLLPEIAVQFGALKNRHEGTAQADITSAFEMTPEQVKDLLTALELKFGLKLKPRVTVDSSLIGGVRVAVGDQVLDTSVRAQLARMRDTLAA</sequence>
<evidence type="ECO:0000256" key="4">
    <source>
        <dbReference type="ARBA" id="ARBA00023065"/>
    </source>
</evidence>
<gene>
    <name evidence="8" type="primary">atpH</name>
    <name evidence="9" type="ORF">BAU07_23850</name>
</gene>
<dbReference type="GO" id="GO:0046933">
    <property type="term" value="F:proton-transporting ATP synthase activity, rotational mechanism"/>
    <property type="evidence" value="ECO:0007669"/>
    <property type="project" value="UniProtKB-UniRule"/>
</dbReference>
<dbReference type="STRING" id="463014.BAU07_23850"/>
<dbReference type="GO" id="GO:0045259">
    <property type="term" value="C:proton-transporting ATP synthase complex"/>
    <property type="evidence" value="ECO:0007669"/>
    <property type="project" value="UniProtKB-KW"/>
</dbReference>
<dbReference type="Proteomes" id="UP000091926">
    <property type="component" value="Chromosome"/>
</dbReference>
<accession>A0A193GK15</accession>
<dbReference type="InterPro" id="IPR026015">
    <property type="entry name" value="ATP_synth_OSCP/delta_N_sf"/>
</dbReference>
<evidence type="ECO:0000313" key="10">
    <source>
        <dbReference type="Proteomes" id="UP000091926"/>
    </source>
</evidence>
<keyword evidence="7 8" id="KW-0066">ATP synthesis</keyword>
<keyword evidence="2 8" id="KW-0813">Transport</keyword>
<dbReference type="PRINTS" id="PR00125">
    <property type="entry name" value="ATPASEDELTA"/>
</dbReference>
<dbReference type="NCBIfam" id="TIGR01145">
    <property type="entry name" value="ATP_synt_delta"/>
    <property type="match status" value="1"/>
</dbReference>
<dbReference type="KEGG" id="bfz:BAU07_23850"/>
<keyword evidence="4 8" id="KW-0406">Ion transport</keyword>
<keyword evidence="3 8" id="KW-0375">Hydrogen ion transport</keyword>
<dbReference type="RefSeq" id="WP_066663370.1">
    <property type="nucleotide sequence ID" value="NZ_CBCSCL010000015.1"/>
</dbReference>